<keyword evidence="4" id="KW-1185">Reference proteome</keyword>
<evidence type="ECO:0000313" key="4">
    <source>
        <dbReference type="Proteomes" id="UP001243212"/>
    </source>
</evidence>
<proteinExistence type="predicted"/>
<protein>
    <recommendedName>
        <fullName evidence="5">DUF2530 domain-containing protein</fullName>
    </recommendedName>
</protein>
<keyword evidence="2" id="KW-0472">Membrane</keyword>
<evidence type="ECO:0000313" key="3">
    <source>
        <dbReference type="EMBL" id="MDP9807109.1"/>
    </source>
</evidence>
<feature type="transmembrane region" description="Helical" evidence="2">
    <location>
        <begin position="88"/>
        <end position="108"/>
    </location>
</feature>
<reference evidence="3 4" key="1">
    <citation type="submission" date="2023-07" db="EMBL/GenBank/DDBJ databases">
        <title>Sequencing the genomes of 1000 actinobacteria strains.</title>
        <authorList>
            <person name="Klenk H.-P."/>
        </authorList>
    </citation>
    <scope>NUCLEOTIDE SEQUENCE [LARGE SCALE GENOMIC DNA]</scope>
    <source>
        <strain evidence="3 4">DSM 17163</strain>
    </source>
</reference>
<name>A0ABT9NI81_9ACTO</name>
<feature type="compositionally biased region" description="Acidic residues" evidence="1">
    <location>
        <begin position="34"/>
        <end position="47"/>
    </location>
</feature>
<evidence type="ECO:0008006" key="5">
    <source>
        <dbReference type="Google" id="ProtNLM"/>
    </source>
</evidence>
<dbReference type="EMBL" id="JAUSQX010000001">
    <property type="protein sequence ID" value="MDP9807109.1"/>
    <property type="molecule type" value="Genomic_DNA"/>
</dbReference>
<feature type="region of interest" description="Disordered" evidence="1">
    <location>
        <begin position="32"/>
        <end position="52"/>
    </location>
</feature>
<keyword evidence="2" id="KW-1133">Transmembrane helix</keyword>
<accession>A0ABT9NI81</accession>
<dbReference type="RefSeq" id="WP_307683282.1">
    <property type="nucleotide sequence ID" value="NZ_JAUSQX010000001.1"/>
</dbReference>
<sequence>MRDKDSGADWDAEWIELERKLAAEQGFRTWTPAAEEDEPFDPADLPDVEPVSPASQPDVARLLFLTTAAVIVVFILGWLNVIILHSRLWMVLGTIGFVSAAAGVYASAPWSHRPGDDGTRV</sequence>
<gene>
    <name evidence="3" type="ORF">J2S70_001691</name>
</gene>
<dbReference type="Proteomes" id="UP001243212">
    <property type="component" value="Unassembled WGS sequence"/>
</dbReference>
<organism evidence="3 4">
    <name type="scientific">Trueperella bonasi</name>
    <dbReference type="NCBI Taxonomy" id="312286"/>
    <lineage>
        <taxon>Bacteria</taxon>
        <taxon>Bacillati</taxon>
        <taxon>Actinomycetota</taxon>
        <taxon>Actinomycetes</taxon>
        <taxon>Actinomycetales</taxon>
        <taxon>Actinomycetaceae</taxon>
        <taxon>Trueperella</taxon>
    </lineage>
</organism>
<comment type="caution">
    <text evidence="3">The sequence shown here is derived from an EMBL/GenBank/DDBJ whole genome shotgun (WGS) entry which is preliminary data.</text>
</comment>
<evidence type="ECO:0000256" key="1">
    <source>
        <dbReference type="SAM" id="MobiDB-lite"/>
    </source>
</evidence>
<evidence type="ECO:0000256" key="2">
    <source>
        <dbReference type="SAM" id="Phobius"/>
    </source>
</evidence>
<feature type="transmembrane region" description="Helical" evidence="2">
    <location>
        <begin position="62"/>
        <end position="81"/>
    </location>
</feature>
<keyword evidence="2" id="KW-0812">Transmembrane</keyword>